<protein>
    <submittedName>
        <fullName evidence="7">Wall-associated receptor kinase-like 1</fullName>
    </submittedName>
</protein>
<reference evidence="7" key="1">
    <citation type="submission" date="2025-08" db="UniProtKB">
        <authorList>
            <consortium name="RefSeq"/>
        </authorList>
    </citation>
    <scope>IDENTIFICATION</scope>
    <source>
        <tissue evidence="7">Seedling</tissue>
    </source>
</reference>
<dbReference type="InterPro" id="IPR000719">
    <property type="entry name" value="Prot_kinase_dom"/>
</dbReference>
<dbReference type="InterPro" id="IPR001245">
    <property type="entry name" value="Ser-Thr/Tyr_kinase_cat_dom"/>
</dbReference>
<evidence type="ECO:0000256" key="4">
    <source>
        <dbReference type="ARBA" id="ARBA00047951"/>
    </source>
</evidence>
<dbReference type="PROSITE" id="PS00108">
    <property type="entry name" value="PROTEIN_KINASE_ST"/>
    <property type="match status" value="1"/>
</dbReference>
<evidence type="ECO:0000256" key="2">
    <source>
        <dbReference type="ARBA" id="ARBA00022840"/>
    </source>
</evidence>
<dbReference type="Gene3D" id="3.30.200.20">
    <property type="entry name" value="Phosphorylase Kinase, domain 1"/>
    <property type="match status" value="1"/>
</dbReference>
<proteinExistence type="predicted"/>
<dbReference type="Proteomes" id="UP001652623">
    <property type="component" value="Chromosome 4"/>
</dbReference>
<comment type="catalytic activity">
    <reaction evidence="4">
        <text>L-threonyl-[protein] + ATP = O-phospho-L-threonyl-[protein] + ADP + H(+)</text>
        <dbReference type="Rhea" id="RHEA:46608"/>
        <dbReference type="Rhea" id="RHEA-COMP:11060"/>
        <dbReference type="Rhea" id="RHEA-COMP:11605"/>
        <dbReference type="ChEBI" id="CHEBI:15378"/>
        <dbReference type="ChEBI" id="CHEBI:30013"/>
        <dbReference type="ChEBI" id="CHEBI:30616"/>
        <dbReference type="ChEBI" id="CHEBI:61977"/>
        <dbReference type="ChEBI" id="CHEBI:456216"/>
    </reaction>
</comment>
<dbReference type="PANTHER" id="PTHR27005">
    <property type="entry name" value="WALL-ASSOCIATED RECEPTOR KINASE-LIKE 21"/>
    <property type="match status" value="1"/>
</dbReference>
<dbReference type="SUPFAM" id="SSF56112">
    <property type="entry name" value="Protein kinase-like (PK-like)"/>
    <property type="match status" value="1"/>
</dbReference>
<dbReference type="InterPro" id="IPR045274">
    <property type="entry name" value="WAK-like"/>
</dbReference>
<accession>A0ABM4A684</accession>
<dbReference type="InterPro" id="IPR008271">
    <property type="entry name" value="Ser/Thr_kinase_AS"/>
</dbReference>
<feature type="domain" description="Protein kinase" evidence="5">
    <location>
        <begin position="1"/>
        <end position="258"/>
    </location>
</feature>
<gene>
    <name evidence="7" type="primary">LOC107416643</name>
</gene>
<evidence type="ECO:0000313" key="6">
    <source>
        <dbReference type="Proteomes" id="UP001652623"/>
    </source>
</evidence>
<dbReference type="PROSITE" id="PS50011">
    <property type="entry name" value="PROTEIN_KINASE_DOM"/>
    <property type="match status" value="1"/>
</dbReference>
<keyword evidence="2" id="KW-0067">ATP-binding</keyword>
<keyword evidence="1" id="KW-0547">Nucleotide-binding</keyword>
<evidence type="ECO:0000259" key="5">
    <source>
        <dbReference type="PROSITE" id="PS50011"/>
    </source>
</evidence>
<evidence type="ECO:0000256" key="1">
    <source>
        <dbReference type="ARBA" id="ARBA00022741"/>
    </source>
</evidence>
<sequence length="314" mass="35202">MLTDGRIVAVKKSKIVDESKIAEFINEVVILSQVNHRNVVKLLGCCLETEVPLLVYEFIPNGTLSQYIHNQNEEFPLTWEMRLRIAIEIAGALSYLHSAASFPIYHRDIKSTNILLDEKYRAKIADFGTSRSISIEQTHITTLVHGTLGYLDPEYFQSNQFTEKSDVYSFGVVLLELLTGEKAISMRSEEVGRSLATHFIVSMQEGRLFDILDGHVLKGPKEGVMVVANLAKRCLNLNGRKRPTMKEVTMELEGIQMLGKATTSINVPQNHEEVECVRTQVIEPWDVTSISTGSAYDTGRDSSLHELPLLSFSS</sequence>
<dbReference type="PANTHER" id="PTHR27005:SF280">
    <property type="entry name" value="WALL-ASSOCIATED RECEPTOR KINASE-LIKE 8"/>
    <property type="match status" value="1"/>
</dbReference>
<evidence type="ECO:0000313" key="7">
    <source>
        <dbReference type="RefSeq" id="XP_060672247.1"/>
    </source>
</evidence>
<dbReference type="Gene3D" id="1.10.510.10">
    <property type="entry name" value="Transferase(Phosphotransferase) domain 1"/>
    <property type="match status" value="1"/>
</dbReference>
<dbReference type="RefSeq" id="XP_060672247.1">
    <property type="nucleotide sequence ID" value="XM_060816264.1"/>
</dbReference>
<evidence type="ECO:0000256" key="3">
    <source>
        <dbReference type="ARBA" id="ARBA00047558"/>
    </source>
</evidence>
<dbReference type="Pfam" id="PF07714">
    <property type="entry name" value="PK_Tyr_Ser-Thr"/>
    <property type="match status" value="1"/>
</dbReference>
<organism evidence="6 7">
    <name type="scientific">Ziziphus jujuba</name>
    <name type="common">Chinese jujube</name>
    <name type="synonym">Ziziphus sativa</name>
    <dbReference type="NCBI Taxonomy" id="326968"/>
    <lineage>
        <taxon>Eukaryota</taxon>
        <taxon>Viridiplantae</taxon>
        <taxon>Streptophyta</taxon>
        <taxon>Embryophyta</taxon>
        <taxon>Tracheophyta</taxon>
        <taxon>Spermatophyta</taxon>
        <taxon>Magnoliopsida</taxon>
        <taxon>eudicotyledons</taxon>
        <taxon>Gunneridae</taxon>
        <taxon>Pentapetalae</taxon>
        <taxon>rosids</taxon>
        <taxon>fabids</taxon>
        <taxon>Rosales</taxon>
        <taxon>Rhamnaceae</taxon>
        <taxon>Paliureae</taxon>
        <taxon>Ziziphus</taxon>
    </lineage>
</organism>
<keyword evidence="6" id="KW-1185">Reference proteome</keyword>
<dbReference type="InterPro" id="IPR011009">
    <property type="entry name" value="Kinase-like_dom_sf"/>
</dbReference>
<dbReference type="GeneID" id="107416643"/>
<name>A0ABM4A684_ZIZJJ</name>
<comment type="catalytic activity">
    <reaction evidence="3">
        <text>L-seryl-[protein] + ATP = O-phospho-L-seryl-[protein] + ADP + H(+)</text>
        <dbReference type="Rhea" id="RHEA:17989"/>
        <dbReference type="Rhea" id="RHEA-COMP:9863"/>
        <dbReference type="Rhea" id="RHEA-COMP:11604"/>
        <dbReference type="ChEBI" id="CHEBI:15378"/>
        <dbReference type="ChEBI" id="CHEBI:29999"/>
        <dbReference type="ChEBI" id="CHEBI:30616"/>
        <dbReference type="ChEBI" id="CHEBI:83421"/>
        <dbReference type="ChEBI" id="CHEBI:456216"/>
    </reaction>
</comment>
<dbReference type="SMART" id="SM00220">
    <property type="entry name" value="S_TKc"/>
    <property type="match status" value="1"/>
</dbReference>